<dbReference type="GeneID" id="41484273"/>
<proteinExistence type="predicted"/>
<dbReference type="STRING" id="523849.OCC_02907"/>
<sequence length="342" mass="40055">MDTEQGTKIWVKFRGKAVKAHKIEVLRLGDFLSNFQRLLIEYGKAKNIRKPQEHLKLYLTDVEPGSITIVLEPAKSYSYHYTEPINSALDFITNLLNYVDDYQKIKQYLEQELKSPETILSHLKRLEILWSEKDLEVGIARKFSKPREEDYVYIPPEKKQVVQKLIEEYIKEISDKIQGAIVELKAHGKKRHFEIITTTGEKIICYYDPKENPEIEIDAYKHFWKPVEIIGIIKQKGKIKRMERTLEIKPFKYEITGTFGGYKIKAPIPLRIEYDHNTDIWCVENPALELYGCGKTFEEAIKDAEEVFQALIETYVFEKDENLTEDAKKLKKALLEHVEVTP</sequence>
<organism evidence="1 2">
    <name type="scientific">Thermococcus litoralis (strain ATCC 51850 / DSM 5473 / JCM 8560 / NS-C)</name>
    <dbReference type="NCBI Taxonomy" id="523849"/>
    <lineage>
        <taxon>Archaea</taxon>
        <taxon>Methanobacteriati</taxon>
        <taxon>Methanobacteriota</taxon>
        <taxon>Thermococci</taxon>
        <taxon>Thermococcales</taxon>
        <taxon>Thermococcaceae</taxon>
        <taxon>Thermococcus</taxon>
    </lineage>
</organism>
<keyword evidence="2" id="KW-1185">Reference proteome</keyword>
<dbReference type="KEGG" id="tlt:OCC_02907"/>
<dbReference type="SUPFAM" id="SSF143100">
    <property type="entry name" value="TTHA1013/TTHA0281-like"/>
    <property type="match status" value="1"/>
</dbReference>
<dbReference type="Gene3D" id="3.30.160.250">
    <property type="match status" value="1"/>
</dbReference>
<evidence type="ECO:0000313" key="2">
    <source>
        <dbReference type="Proteomes" id="UP000015502"/>
    </source>
</evidence>
<evidence type="ECO:0000313" key="1">
    <source>
        <dbReference type="EMBL" id="EHR77966.1"/>
    </source>
</evidence>
<dbReference type="EMBL" id="CP006670">
    <property type="protein sequence ID" value="EHR77966.1"/>
    <property type="molecule type" value="Genomic_DNA"/>
</dbReference>
<dbReference type="HOGENOM" id="CLU_803156_0_0_2"/>
<name>H3ZQ03_THELN</name>
<reference evidence="1 2" key="1">
    <citation type="journal article" date="2012" name="J. Bacteriol.">
        <title>Genome sequence of the model hyperthermophilic archaeon Thermococcus litoralis NS-C.</title>
        <authorList>
            <person name="Gardner A.F."/>
            <person name="Kumar S."/>
            <person name="Perler F.B."/>
        </authorList>
    </citation>
    <scope>NUCLEOTIDE SEQUENCE [LARGE SCALE GENOMIC DNA]</scope>
    <source>
        <strain evidence="2">ATCC 51850 / DSM 5473 / JCM 8560 / NS-C</strain>
    </source>
</reference>
<dbReference type="InterPro" id="IPR035069">
    <property type="entry name" value="TTHA1013/TTHA0281-like"/>
</dbReference>
<dbReference type="PaxDb" id="523849-OCC_02907"/>
<dbReference type="RefSeq" id="WP_004069337.1">
    <property type="nucleotide sequence ID" value="NC_022084.1"/>
</dbReference>
<dbReference type="OrthoDB" id="102582at2157"/>
<dbReference type="AlphaFoldDB" id="H3ZQ03"/>
<accession>H3ZQ03</accession>
<dbReference type="Proteomes" id="UP000015502">
    <property type="component" value="Chromosome"/>
</dbReference>
<gene>
    <name evidence="1" type="ORF">OCC_02907</name>
</gene>
<protein>
    <submittedName>
        <fullName evidence="1">Uncharacterized protein</fullName>
    </submittedName>
</protein>